<dbReference type="EMBL" id="PDNA01000019">
    <property type="protein sequence ID" value="PGH23835.1"/>
    <property type="molecule type" value="Genomic_DNA"/>
</dbReference>
<organism evidence="2 3">
    <name type="scientific">Polytolypa hystricis (strain UAMH7299)</name>
    <dbReference type="NCBI Taxonomy" id="1447883"/>
    <lineage>
        <taxon>Eukaryota</taxon>
        <taxon>Fungi</taxon>
        <taxon>Dikarya</taxon>
        <taxon>Ascomycota</taxon>
        <taxon>Pezizomycotina</taxon>
        <taxon>Eurotiomycetes</taxon>
        <taxon>Eurotiomycetidae</taxon>
        <taxon>Onygenales</taxon>
        <taxon>Onygenales incertae sedis</taxon>
        <taxon>Polytolypa</taxon>
    </lineage>
</organism>
<evidence type="ECO:0000313" key="2">
    <source>
        <dbReference type="EMBL" id="PGH23835.1"/>
    </source>
</evidence>
<reference evidence="2 3" key="1">
    <citation type="submission" date="2017-10" db="EMBL/GenBank/DDBJ databases">
        <title>Comparative genomics in systemic dimorphic fungi from Ajellomycetaceae.</title>
        <authorList>
            <person name="Munoz J.F."/>
            <person name="Mcewen J.G."/>
            <person name="Clay O.K."/>
            <person name="Cuomo C.A."/>
        </authorList>
    </citation>
    <scope>NUCLEOTIDE SEQUENCE [LARGE SCALE GENOMIC DNA]</scope>
    <source>
        <strain evidence="2 3">UAMH7299</strain>
    </source>
</reference>
<keyword evidence="3" id="KW-1185">Reference proteome</keyword>
<dbReference type="STRING" id="1447883.A0A2B7YR92"/>
<feature type="compositionally biased region" description="Low complexity" evidence="1">
    <location>
        <begin position="196"/>
        <end position="209"/>
    </location>
</feature>
<feature type="compositionally biased region" description="Polar residues" evidence="1">
    <location>
        <begin position="1"/>
        <end position="12"/>
    </location>
</feature>
<feature type="region of interest" description="Disordered" evidence="1">
    <location>
        <begin position="1"/>
        <end position="22"/>
    </location>
</feature>
<comment type="caution">
    <text evidence="2">The sequence shown here is derived from an EMBL/GenBank/DDBJ whole genome shotgun (WGS) entry which is preliminary data.</text>
</comment>
<dbReference type="Proteomes" id="UP000224634">
    <property type="component" value="Unassembled WGS sequence"/>
</dbReference>
<sequence length="318" mass="34021">MNPNQHPQQGPTSQPPNFPETLQACPAEAPPVPMIQTYTYCRNGNVHPVPRFYIYRRDGSVVPLIALDELPRWLQVGQEDWCDLRWLAYMSPAASYPVHRVGRYETRIIDPEAASQAVVNPDPQPPDENNQFMAAHGHHAWGTGPSPSPPPPGLPQINSIPEAYAILQQVLQAQAASANGSAVQHGIPGTPPPIGNPINFRGQSSSANPPAFPPTPPATAFNSSSSSGYGSMSSSADSPPYGLPTPFTVFSPSPPPFPGFAPTPQQQFHWPAPPAPQPPEGNPMGLQQTLSAPEYFGGGVQRYPNPLLGSVARTQSCV</sequence>
<feature type="compositionally biased region" description="Low complexity" evidence="1">
    <location>
        <begin position="218"/>
        <end position="238"/>
    </location>
</feature>
<protein>
    <submittedName>
        <fullName evidence="2">Uncharacterized protein</fullName>
    </submittedName>
</protein>
<feature type="region of interest" description="Disordered" evidence="1">
    <location>
        <begin position="138"/>
        <end position="158"/>
    </location>
</feature>
<proteinExistence type="predicted"/>
<name>A0A2B7YR92_POLH7</name>
<evidence type="ECO:0000256" key="1">
    <source>
        <dbReference type="SAM" id="MobiDB-lite"/>
    </source>
</evidence>
<gene>
    <name evidence="2" type="ORF">AJ80_02083</name>
</gene>
<dbReference type="OrthoDB" id="4185910at2759"/>
<dbReference type="AlphaFoldDB" id="A0A2B7YR92"/>
<accession>A0A2B7YR92</accession>
<evidence type="ECO:0000313" key="3">
    <source>
        <dbReference type="Proteomes" id="UP000224634"/>
    </source>
</evidence>
<feature type="region of interest" description="Disordered" evidence="1">
    <location>
        <begin position="182"/>
        <end position="238"/>
    </location>
</feature>